<keyword evidence="5" id="KW-0378">Hydrolase</keyword>
<evidence type="ECO:0000256" key="5">
    <source>
        <dbReference type="ARBA" id="ARBA00022801"/>
    </source>
</evidence>
<dbReference type="RefSeq" id="WP_152801074.1">
    <property type="nucleotide sequence ID" value="NZ_WHNX01000002.1"/>
</dbReference>
<dbReference type="GO" id="GO:0006508">
    <property type="term" value="P:proteolysis"/>
    <property type="evidence" value="ECO:0007669"/>
    <property type="project" value="UniProtKB-KW"/>
</dbReference>
<keyword evidence="6 8" id="KW-1133">Transmembrane helix</keyword>
<evidence type="ECO:0000256" key="2">
    <source>
        <dbReference type="ARBA" id="ARBA00022654"/>
    </source>
</evidence>
<comment type="caution">
    <text evidence="9">The sequence shown here is derived from an EMBL/GenBank/DDBJ whole genome shotgun (WGS) entry which is preliminary data.</text>
</comment>
<dbReference type="Pfam" id="PF04647">
    <property type="entry name" value="AgrB"/>
    <property type="match status" value="1"/>
</dbReference>
<dbReference type="SMART" id="SM00793">
    <property type="entry name" value="AgrB"/>
    <property type="match status" value="1"/>
</dbReference>
<dbReference type="GO" id="GO:0008233">
    <property type="term" value="F:peptidase activity"/>
    <property type="evidence" value="ECO:0007669"/>
    <property type="project" value="UniProtKB-KW"/>
</dbReference>
<protein>
    <recommendedName>
        <fullName evidence="11">Accessory regulator AgrB</fullName>
    </recommendedName>
</protein>
<evidence type="ECO:0000256" key="7">
    <source>
        <dbReference type="ARBA" id="ARBA00023136"/>
    </source>
</evidence>
<evidence type="ECO:0000313" key="9">
    <source>
        <dbReference type="EMBL" id="MPW24520.1"/>
    </source>
</evidence>
<evidence type="ECO:0000256" key="3">
    <source>
        <dbReference type="ARBA" id="ARBA00022670"/>
    </source>
</evidence>
<evidence type="ECO:0000256" key="1">
    <source>
        <dbReference type="ARBA" id="ARBA00022475"/>
    </source>
</evidence>
<name>A0A6A7K564_9FIRM</name>
<dbReference type="Proteomes" id="UP000440004">
    <property type="component" value="Unassembled WGS sequence"/>
</dbReference>
<feature type="transmembrane region" description="Helical" evidence="8">
    <location>
        <begin position="106"/>
        <end position="126"/>
    </location>
</feature>
<dbReference type="AlphaFoldDB" id="A0A6A7K564"/>
<keyword evidence="4 8" id="KW-0812">Transmembrane</keyword>
<accession>A0A6A7K564</accession>
<dbReference type="GO" id="GO:0009372">
    <property type="term" value="P:quorum sensing"/>
    <property type="evidence" value="ECO:0007669"/>
    <property type="project" value="UniProtKB-KW"/>
</dbReference>
<organism evidence="9 10">
    <name type="scientific">Alkalibaculum sporogenes</name>
    <dbReference type="NCBI Taxonomy" id="2655001"/>
    <lineage>
        <taxon>Bacteria</taxon>
        <taxon>Bacillati</taxon>
        <taxon>Bacillota</taxon>
        <taxon>Clostridia</taxon>
        <taxon>Eubacteriales</taxon>
        <taxon>Eubacteriaceae</taxon>
        <taxon>Alkalibaculum</taxon>
    </lineage>
</organism>
<evidence type="ECO:0000256" key="6">
    <source>
        <dbReference type="ARBA" id="ARBA00022989"/>
    </source>
</evidence>
<evidence type="ECO:0000256" key="8">
    <source>
        <dbReference type="SAM" id="Phobius"/>
    </source>
</evidence>
<gene>
    <name evidence="9" type="ORF">GC105_01770</name>
</gene>
<sequence>MINQLVNRIEGHFGKYYEFGPYEEEKLRYSLEVIIGEVSKCVILFFISSFFYKQWELLYSMIALCTIRPFSGGLHFKTYWACLIFTGLFFGAIICFHNTVPINYNFYTLSFVVALLAVLLLAPLTCEKRPSYTKEKRTKFKVTAIVILTFYFILFQITNGLYFFTIGIWVMLFQSIQLILAKGVQIHGKTKKLI</sequence>
<keyword evidence="1" id="KW-1003">Cell membrane</keyword>
<dbReference type="GO" id="GO:0016020">
    <property type="term" value="C:membrane"/>
    <property type="evidence" value="ECO:0007669"/>
    <property type="project" value="InterPro"/>
</dbReference>
<keyword evidence="7 8" id="KW-0472">Membrane</keyword>
<keyword evidence="2" id="KW-0673">Quorum sensing</keyword>
<dbReference type="InterPro" id="IPR006741">
    <property type="entry name" value="AgrB"/>
</dbReference>
<evidence type="ECO:0000256" key="4">
    <source>
        <dbReference type="ARBA" id="ARBA00022692"/>
    </source>
</evidence>
<evidence type="ECO:0008006" key="11">
    <source>
        <dbReference type="Google" id="ProtNLM"/>
    </source>
</evidence>
<evidence type="ECO:0000313" key="10">
    <source>
        <dbReference type="Proteomes" id="UP000440004"/>
    </source>
</evidence>
<keyword evidence="10" id="KW-1185">Reference proteome</keyword>
<feature type="transmembrane region" description="Helical" evidence="8">
    <location>
        <begin position="78"/>
        <end position="100"/>
    </location>
</feature>
<dbReference type="EMBL" id="WHNX01000002">
    <property type="protein sequence ID" value="MPW24520.1"/>
    <property type="molecule type" value="Genomic_DNA"/>
</dbReference>
<reference evidence="9 10" key="1">
    <citation type="submission" date="2019-10" db="EMBL/GenBank/DDBJ databases">
        <title>Alkalibaculum tamaniensis sp.nov., a new alkaliphilic acetogen, isolated on methoxylated aromatics from a mud volcano.</title>
        <authorList>
            <person name="Khomyakova M.A."/>
            <person name="Merkel A.Y."/>
            <person name="Bonch-Osmolovskaya E.A."/>
            <person name="Slobodkin A.I."/>
        </authorList>
    </citation>
    <scope>NUCLEOTIDE SEQUENCE [LARGE SCALE GENOMIC DNA]</scope>
    <source>
        <strain evidence="9 10">M08DMB</strain>
    </source>
</reference>
<keyword evidence="3" id="KW-0645">Protease</keyword>
<proteinExistence type="predicted"/>